<keyword evidence="6 15" id="KW-0547">Nucleotide-binding</keyword>
<evidence type="ECO:0000256" key="6">
    <source>
        <dbReference type="ARBA" id="ARBA00022741"/>
    </source>
</evidence>
<dbReference type="GO" id="GO:0004163">
    <property type="term" value="F:diphosphomevalonate decarboxylase activity"/>
    <property type="evidence" value="ECO:0007669"/>
    <property type="project" value="UniProtKB-UniRule"/>
</dbReference>
<evidence type="ECO:0000256" key="7">
    <source>
        <dbReference type="ARBA" id="ARBA00022840"/>
    </source>
</evidence>
<keyword evidence="5 16" id="KW-0444">Lipid biosynthesis</keyword>
<dbReference type="PANTHER" id="PTHR10977:SF3">
    <property type="entry name" value="DIPHOSPHOMEVALONATE DECARBOXYLASE"/>
    <property type="match status" value="1"/>
</dbReference>
<evidence type="ECO:0000313" key="20">
    <source>
        <dbReference type="Proteomes" id="UP000276133"/>
    </source>
</evidence>
<keyword evidence="16" id="KW-0152">Cholesterol biosynthesis</keyword>
<evidence type="ECO:0000313" key="19">
    <source>
        <dbReference type="EMBL" id="RNA13541.1"/>
    </source>
</evidence>
<protein>
    <recommendedName>
        <fullName evidence="4 15">Diphosphomevalonate decarboxylase</fullName>
        <ecNumber evidence="3 15">4.1.1.33</ecNumber>
    </recommendedName>
</protein>
<dbReference type="InterPro" id="IPR053859">
    <property type="entry name" value="MVD-like_N"/>
</dbReference>
<keyword evidence="11 16" id="KW-1207">Sterol metabolism</keyword>
<dbReference type="InterPro" id="IPR041431">
    <property type="entry name" value="Mvd1_C"/>
</dbReference>
<evidence type="ECO:0000256" key="2">
    <source>
        <dbReference type="ARBA" id="ARBA00008831"/>
    </source>
</evidence>
<comment type="catalytic activity">
    <reaction evidence="14 15 16">
        <text>(R)-5-diphosphomevalonate + ATP = isopentenyl diphosphate + ADP + phosphate + CO2</text>
        <dbReference type="Rhea" id="RHEA:23732"/>
        <dbReference type="ChEBI" id="CHEBI:16526"/>
        <dbReference type="ChEBI" id="CHEBI:30616"/>
        <dbReference type="ChEBI" id="CHEBI:43474"/>
        <dbReference type="ChEBI" id="CHEBI:57557"/>
        <dbReference type="ChEBI" id="CHEBI:128769"/>
        <dbReference type="ChEBI" id="CHEBI:456216"/>
        <dbReference type="EC" id="4.1.1.33"/>
    </reaction>
</comment>
<keyword evidence="8 16" id="KW-0752">Steroid biosynthesis</keyword>
<dbReference type="InterPro" id="IPR036554">
    <property type="entry name" value="GHMP_kinase_C_sf"/>
</dbReference>
<dbReference type="AlphaFoldDB" id="A0A3M7QR34"/>
<dbReference type="PIRSF" id="PIRSF015950">
    <property type="entry name" value="Mev_P_decrbx"/>
    <property type="match status" value="1"/>
</dbReference>
<evidence type="ECO:0000256" key="3">
    <source>
        <dbReference type="ARBA" id="ARBA00012296"/>
    </source>
</evidence>
<dbReference type="GO" id="GO:0006695">
    <property type="term" value="P:cholesterol biosynthetic process"/>
    <property type="evidence" value="ECO:0007669"/>
    <property type="project" value="UniProtKB-UniPathway"/>
</dbReference>
<organism evidence="19 20">
    <name type="scientific">Brachionus plicatilis</name>
    <name type="common">Marine rotifer</name>
    <name type="synonym">Brachionus muelleri</name>
    <dbReference type="NCBI Taxonomy" id="10195"/>
    <lineage>
        <taxon>Eukaryota</taxon>
        <taxon>Metazoa</taxon>
        <taxon>Spiralia</taxon>
        <taxon>Gnathifera</taxon>
        <taxon>Rotifera</taxon>
        <taxon>Eurotatoria</taxon>
        <taxon>Monogononta</taxon>
        <taxon>Pseudotrocha</taxon>
        <taxon>Ploima</taxon>
        <taxon>Brachionidae</taxon>
        <taxon>Brachionus</taxon>
    </lineage>
</organism>
<dbReference type="Gene3D" id="3.30.70.890">
    <property type="entry name" value="GHMP kinase, C-terminal domain"/>
    <property type="match status" value="1"/>
</dbReference>
<comment type="pathway">
    <text evidence="16">Steroid biosynthesis; cholesterol biosynthesis.</text>
</comment>
<feature type="domain" description="Diphosphomevalonate decarboxylase-like N-terminal" evidence="18">
    <location>
        <begin position="12"/>
        <end position="177"/>
    </location>
</feature>
<dbReference type="InterPro" id="IPR020568">
    <property type="entry name" value="Ribosomal_Su5_D2-typ_SF"/>
</dbReference>
<keyword evidence="20" id="KW-1185">Reference proteome</keyword>
<comment type="similarity">
    <text evidence="2 15 16">Belongs to the diphosphomevalonate decarboxylase family.</text>
</comment>
<dbReference type="EC" id="4.1.1.33" evidence="3 15"/>
<dbReference type="GO" id="GO:0005524">
    <property type="term" value="F:ATP binding"/>
    <property type="evidence" value="ECO:0007669"/>
    <property type="project" value="UniProtKB-UniRule"/>
</dbReference>
<evidence type="ECO:0000256" key="1">
    <source>
        <dbReference type="ARBA" id="ARBA00003812"/>
    </source>
</evidence>
<evidence type="ECO:0000256" key="13">
    <source>
        <dbReference type="ARBA" id="ARBA00023239"/>
    </source>
</evidence>
<evidence type="ECO:0000259" key="18">
    <source>
        <dbReference type="Pfam" id="PF22700"/>
    </source>
</evidence>
<dbReference type="InterPro" id="IPR014721">
    <property type="entry name" value="Ribsml_uS5_D2-typ_fold_subgr"/>
</dbReference>
<dbReference type="InterPro" id="IPR029765">
    <property type="entry name" value="Mev_diP_decarb"/>
</dbReference>
<reference evidence="19 20" key="1">
    <citation type="journal article" date="2018" name="Sci. Rep.">
        <title>Genomic signatures of local adaptation to the degree of environmental predictability in rotifers.</title>
        <authorList>
            <person name="Franch-Gras L."/>
            <person name="Hahn C."/>
            <person name="Garcia-Roger E.M."/>
            <person name="Carmona M.J."/>
            <person name="Serra M."/>
            <person name="Gomez A."/>
        </authorList>
    </citation>
    <scope>NUCLEOTIDE SEQUENCE [LARGE SCALE GENOMIC DNA]</scope>
    <source>
        <strain evidence="19">HYR1</strain>
    </source>
</reference>
<dbReference type="GO" id="GO:0019287">
    <property type="term" value="P:isopentenyl diphosphate biosynthetic process, mevalonate pathway"/>
    <property type="evidence" value="ECO:0007669"/>
    <property type="project" value="UniProtKB-UniRule"/>
</dbReference>
<keyword evidence="9 16" id="KW-0756">Sterol biosynthesis</keyword>
<keyword evidence="13 15" id="KW-0456">Lyase</keyword>
<keyword evidence="16" id="KW-0153">Cholesterol metabolism</keyword>
<evidence type="ECO:0000256" key="9">
    <source>
        <dbReference type="ARBA" id="ARBA00023011"/>
    </source>
</evidence>
<dbReference type="SUPFAM" id="SSF54211">
    <property type="entry name" value="Ribosomal protein S5 domain 2-like"/>
    <property type="match status" value="1"/>
</dbReference>
<evidence type="ECO:0000256" key="10">
    <source>
        <dbReference type="ARBA" id="ARBA00023098"/>
    </source>
</evidence>
<dbReference type="Gene3D" id="3.30.230.10">
    <property type="match status" value="1"/>
</dbReference>
<name>A0A3M7QR34_BRAPC</name>
<feature type="domain" description="Mvd1 C-terminal" evidence="17">
    <location>
        <begin position="196"/>
        <end position="392"/>
    </location>
</feature>
<accession>A0A3M7QR34</accession>
<keyword evidence="10 15" id="KW-0443">Lipid metabolism</keyword>
<dbReference type="STRING" id="10195.A0A3M7QR34"/>
<comment type="caution">
    <text evidence="19">The sequence shown here is derived from an EMBL/GenBank/DDBJ whole genome shotgun (WGS) entry which is preliminary data.</text>
</comment>
<gene>
    <name evidence="19" type="ORF">BpHYR1_016118</name>
</gene>
<evidence type="ECO:0000256" key="8">
    <source>
        <dbReference type="ARBA" id="ARBA00022955"/>
    </source>
</evidence>
<sequence>MNNISATYECAPNIALIKYWGKSDDELIIPLNGSISITLDTSVLSSRTTILLIKSNSHKIYVTLNSATQEIDDGDLNKSPDDLINKKRLFIMLDKVRQNCILQDPFEYEIRICSSNNFPTACGMASSASGFACLAYCLSKAFGYKGDVSELARLGSGSACRSCFGGFVKWNTATDSAFSLSRVLFPAEHWPQMNIVALILEDGKKAVSSTHGMKDTVLTSQLLPQRVKIVEEKRLKMMQQFIGDKNFDQFAKLVMQDSNSFHAVCLDTYPPLFYLNDKSKEIIQFINEFNKIDPELKVAYSFDAGPNCFLFVLDHHIAELLFLIKNIYLNNSDLGEKIVTSADGNFLKSLNFDDIQESRKVLLMNLVRKFTSENKSTIIKYLIHSKIGSGPVHCNENKSLLDLNALPK</sequence>
<proteinExistence type="inferred from homology"/>
<evidence type="ECO:0000256" key="12">
    <source>
        <dbReference type="ARBA" id="ARBA00023221"/>
    </source>
</evidence>
<dbReference type="EMBL" id="REGN01005381">
    <property type="protein sequence ID" value="RNA13541.1"/>
    <property type="molecule type" value="Genomic_DNA"/>
</dbReference>
<evidence type="ECO:0000256" key="5">
    <source>
        <dbReference type="ARBA" id="ARBA00022516"/>
    </source>
</evidence>
<comment type="function">
    <text evidence="1 16">Catalyzes the ATP dependent decarboxylation of (R)-5-diphosphomevalonate to form isopentenyl diphosphate (IPP). Functions in the mevalonate (MVA) pathway leading to isopentenyl diphosphate (IPP), a key precursor for the biosynthesis of isoprenoids and sterol synthesis.</text>
</comment>
<dbReference type="Proteomes" id="UP000276133">
    <property type="component" value="Unassembled WGS sequence"/>
</dbReference>
<dbReference type="Pfam" id="PF22700">
    <property type="entry name" value="MVD-like_N"/>
    <property type="match status" value="1"/>
</dbReference>
<evidence type="ECO:0000256" key="11">
    <source>
        <dbReference type="ARBA" id="ARBA00023166"/>
    </source>
</evidence>
<dbReference type="Pfam" id="PF18376">
    <property type="entry name" value="MDD_C"/>
    <property type="match status" value="1"/>
</dbReference>
<dbReference type="OrthoDB" id="10253702at2759"/>
<evidence type="ECO:0000256" key="15">
    <source>
        <dbReference type="PIRNR" id="PIRNR015950"/>
    </source>
</evidence>
<dbReference type="SUPFAM" id="SSF55060">
    <property type="entry name" value="GHMP Kinase, C-terminal domain"/>
    <property type="match status" value="1"/>
</dbReference>
<evidence type="ECO:0000256" key="4">
    <source>
        <dbReference type="ARBA" id="ARBA00019335"/>
    </source>
</evidence>
<evidence type="ECO:0000259" key="17">
    <source>
        <dbReference type="Pfam" id="PF18376"/>
    </source>
</evidence>
<keyword evidence="7 15" id="KW-0067">ATP-binding</keyword>
<dbReference type="PANTHER" id="PTHR10977">
    <property type="entry name" value="DIPHOSPHOMEVALONATE DECARBOXYLASE"/>
    <property type="match status" value="1"/>
</dbReference>
<dbReference type="InterPro" id="IPR005935">
    <property type="entry name" value="Mev_decarb"/>
</dbReference>
<evidence type="ECO:0000256" key="14">
    <source>
        <dbReference type="ARBA" id="ARBA00048154"/>
    </source>
</evidence>
<dbReference type="NCBIfam" id="TIGR01240">
    <property type="entry name" value="mevDPdecarb"/>
    <property type="match status" value="1"/>
</dbReference>
<dbReference type="GO" id="GO:0005829">
    <property type="term" value="C:cytosol"/>
    <property type="evidence" value="ECO:0007669"/>
    <property type="project" value="InterPro"/>
</dbReference>
<keyword evidence="12 16" id="KW-0753">Steroid metabolism</keyword>
<dbReference type="UniPathway" id="UPA00063"/>
<evidence type="ECO:0000256" key="16">
    <source>
        <dbReference type="RuleBase" id="RU363086"/>
    </source>
</evidence>